<evidence type="ECO:0000313" key="2">
    <source>
        <dbReference type="EMBL" id="ADU63381.1"/>
    </source>
</evidence>
<dbReference type="PANTHER" id="PTHR43196:SF1">
    <property type="entry name" value="SULFATE ADENYLYLTRANSFERASE SUBUNIT 2"/>
    <property type="match status" value="1"/>
</dbReference>
<dbReference type="Pfam" id="PF01507">
    <property type="entry name" value="PAPS_reduct"/>
    <property type="match status" value="1"/>
</dbReference>
<dbReference type="AlphaFoldDB" id="E6VU74"/>
<dbReference type="STRING" id="643562.Daes_2376"/>
<protein>
    <submittedName>
        <fullName evidence="2">Phosphoadenosine phosphosulfate reductase</fullName>
    </submittedName>
</protein>
<dbReference type="Proteomes" id="UP000002191">
    <property type="component" value="Chromosome"/>
</dbReference>
<proteinExistence type="predicted"/>
<dbReference type="HOGENOM" id="CLU_043026_1_0_7"/>
<dbReference type="RefSeq" id="WP_013515293.1">
    <property type="nucleotide sequence ID" value="NC_014844.1"/>
</dbReference>
<organism evidence="2 3">
    <name type="scientific">Pseudodesulfovibrio aespoeensis (strain ATCC 700646 / DSM 10631 / Aspo-2)</name>
    <name type="common">Desulfovibrio aespoeensis</name>
    <dbReference type="NCBI Taxonomy" id="643562"/>
    <lineage>
        <taxon>Bacteria</taxon>
        <taxon>Pseudomonadati</taxon>
        <taxon>Thermodesulfobacteriota</taxon>
        <taxon>Desulfovibrionia</taxon>
        <taxon>Desulfovibrionales</taxon>
        <taxon>Desulfovibrionaceae</taxon>
    </lineage>
</organism>
<name>E6VU74_PSEA9</name>
<dbReference type="EMBL" id="CP002431">
    <property type="protein sequence ID" value="ADU63381.1"/>
    <property type="molecule type" value="Genomic_DNA"/>
</dbReference>
<gene>
    <name evidence="2" type="ordered locus">Daes_2376</name>
</gene>
<evidence type="ECO:0000313" key="3">
    <source>
        <dbReference type="Proteomes" id="UP000002191"/>
    </source>
</evidence>
<dbReference type="InterPro" id="IPR002500">
    <property type="entry name" value="PAPS_reduct_dom"/>
</dbReference>
<evidence type="ECO:0000259" key="1">
    <source>
        <dbReference type="Pfam" id="PF01507"/>
    </source>
</evidence>
<dbReference type="OrthoDB" id="9772604at2"/>
<dbReference type="SUPFAM" id="SSF52402">
    <property type="entry name" value="Adenine nucleotide alpha hydrolases-like"/>
    <property type="match status" value="1"/>
</dbReference>
<accession>E6VU74</accession>
<sequence length="225" mass="24816">MPSLDDAIRATETLLAGLLAGPDPARIRVAWTGGKDSTVVLFIWKALLDHHGLGPVRAINLDTGCKFPEIIAFRDQLAARWGVDLHIARPGVVLDGYPVARDVIACCRDLKIEPLARALRQTGASHLITGIRRDEHPDRAGRLALEPRQDPPHVMVNPILDWTETDIWAFHARYDLPHCPLYDQGYRSLGCRPCTALPGAAEGERGGRDQAKERALHTLTSLGYF</sequence>
<dbReference type="InterPro" id="IPR014729">
    <property type="entry name" value="Rossmann-like_a/b/a_fold"/>
</dbReference>
<dbReference type="Gene3D" id="3.40.50.620">
    <property type="entry name" value="HUPs"/>
    <property type="match status" value="1"/>
</dbReference>
<feature type="domain" description="Phosphoadenosine phosphosulphate reductase" evidence="1">
    <location>
        <begin position="28"/>
        <end position="196"/>
    </location>
</feature>
<dbReference type="PANTHER" id="PTHR43196">
    <property type="entry name" value="SULFATE ADENYLYLTRANSFERASE SUBUNIT 2"/>
    <property type="match status" value="1"/>
</dbReference>
<reference evidence="3" key="1">
    <citation type="submission" date="2010-12" db="EMBL/GenBank/DDBJ databases">
        <title>Complete sequence of Desulfovibrio aespoeensis Aspo-2.</title>
        <authorList>
            <consortium name="US DOE Joint Genome Institute"/>
            <person name="Lucas S."/>
            <person name="Copeland A."/>
            <person name="Lapidus A."/>
            <person name="Cheng J.-F."/>
            <person name="Goodwin L."/>
            <person name="Pitluck S."/>
            <person name="Chertkov O."/>
            <person name="Misra M."/>
            <person name="Detter J.C."/>
            <person name="Han C."/>
            <person name="Tapia R."/>
            <person name="Land M."/>
            <person name="Hauser L."/>
            <person name="Kyrpides N."/>
            <person name="Ivanova N."/>
            <person name="Ovchinnikova G."/>
            <person name="Pedersen K."/>
            <person name="Jagevall S."/>
            <person name="Hazen T."/>
            <person name="Woyke T."/>
        </authorList>
    </citation>
    <scope>NUCLEOTIDE SEQUENCE [LARGE SCALE GENOMIC DNA]</scope>
    <source>
        <strain evidence="3">ATCC 700646 / DSM 10631 / Aspo-2</strain>
    </source>
</reference>
<reference evidence="2 3" key="2">
    <citation type="journal article" date="2014" name="Genome Announc.">
        <title>Complete Genome Sequence of the Subsurface, Mesophilic Sulfate-Reducing Bacterium Desulfovibrio aespoeensis Aspo-2.</title>
        <authorList>
            <person name="Pedersen K."/>
            <person name="Bengtsson A."/>
            <person name="Edlund J."/>
            <person name="Rabe L."/>
            <person name="Hazen T."/>
            <person name="Chakraborty R."/>
            <person name="Goodwin L."/>
            <person name="Shapiro N."/>
        </authorList>
    </citation>
    <scope>NUCLEOTIDE SEQUENCE [LARGE SCALE GENOMIC DNA]</scope>
    <source>
        <strain evidence="3">ATCC 700646 / DSM 10631 / Aspo-2</strain>
    </source>
</reference>
<dbReference type="GO" id="GO:0003824">
    <property type="term" value="F:catalytic activity"/>
    <property type="evidence" value="ECO:0007669"/>
    <property type="project" value="InterPro"/>
</dbReference>
<dbReference type="KEGG" id="das:Daes_2376"/>
<dbReference type="eggNOG" id="COG0175">
    <property type="taxonomic scope" value="Bacteria"/>
</dbReference>
<keyword evidence="3" id="KW-1185">Reference proteome</keyword>
<dbReference type="InterPro" id="IPR050128">
    <property type="entry name" value="Sulfate_adenylyltrnsfr_sub2"/>
</dbReference>